<evidence type="ECO:0000313" key="1">
    <source>
        <dbReference type="EMBL" id="PKI69734.1"/>
    </source>
</evidence>
<dbReference type="AlphaFoldDB" id="A0A2I0KMM6"/>
<sequence length="104" mass="11304">MGHLNLNLPSSTTYLEPFSHLFLTWVLTTSRWATSSAGGLLFLHSGDGDQLLQAGLLHLVSDFTGVVWAHAHTRPHDHYHGLLSAPHFGPPIQTILSAVIQATT</sequence>
<evidence type="ECO:0000313" key="2">
    <source>
        <dbReference type="Proteomes" id="UP000233551"/>
    </source>
</evidence>
<name>A0A2I0KMM6_PUNGR</name>
<gene>
    <name evidence="1" type="ORF">CRG98_009890</name>
</gene>
<dbReference type="Proteomes" id="UP000233551">
    <property type="component" value="Unassembled WGS sequence"/>
</dbReference>
<keyword evidence="2" id="KW-1185">Reference proteome</keyword>
<comment type="caution">
    <text evidence="1">The sequence shown here is derived from an EMBL/GenBank/DDBJ whole genome shotgun (WGS) entry which is preliminary data.</text>
</comment>
<proteinExistence type="predicted"/>
<accession>A0A2I0KMM6</accession>
<reference evidence="1 2" key="1">
    <citation type="submission" date="2017-11" db="EMBL/GenBank/DDBJ databases">
        <title>De-novo sequencing of pomegranate (Punica granatum L.) genome.</title>
        <authorList>
            <person name="Akparov Z."/>
            <person name="Amiraslanov A."/>
            <person name="Hajiyeva S."/>
            <person name="Abbasov M."/>
            <person name="Kaur K."/>
            <person name="Hamwieh A."/>
            <person name="Solovyev V."/>
            <person name="Salamov A."/>
            <person name="Braich B."/>
            <person name="Kosarev P."/>
            <person name="Mahmoud A."/>
            <person name="Hajiyev E."/>
            <person name="Babayeva S."/>
            <person name="Izzatullayeva V."/>
            <person name="Mammadov A."/>
            <person name="Mammadov A."/>
            <person name="Sharifova S."/>
            <person name="Ojaghi J."/>
            <person name="Eynullazada K."/>
            <person name="Bayramov B."/>
            <person name="Abdulazimova A."/>
            <person name="Shahmuradov I."/>
        </authorList>
    </citation>
    <scope>NUCLEOTIDE SEQUENCE [LARGE SCALE GENOMIC DNA]</scope>
    <source>
        <strain evidence="2">cv. AG2017</strain>
        <tissue evidence="1">Leaf</tissue>
    </source>
</reference>
<organism evidence="1 2">
    <name type="scientific">Punica granatum</name>
    <name type="common">Pomegranate</name>
    <dbReference type="NCBI Taxonomy" id="22663"/>
    <lineage>
        <taxon>Eukaryota</taxon>
        <taxon>Viridiplantae</taxon>
        <taxon>Streptophyta</taxon>
        <taxon>Embryophyta</taxon>
        <taxon>Tracheophyta</taxon>
        <taxon>Spermatophyta</taxon>
        <taxon>Magnoliopsida</taxon>
        <taxon>eudicotyledons</taxon>
        <taxon>Gunneridae</taxon>
        <taxon>Pentapetalae</taxon>
        <taxon>rosids</taxon>
        <taxon>malvids</taxon>
        <taxon>Myrtales</taxon>
        <taxon>Lythraceae</taxon>
        <taxon>Punica</taxon>
    </lineage>
</organism>
<dbReference type="EMBL" id="PGOL01000483">
    <property type="protein sequence ID" value="PKI69734.1"/>
    <property type="molecule type" value="Genomic_DNA"/>
</dbReference>
<protein>
    <submittedName>
        <fullName evidence="1">Uncharacterized protein</fullName>
    </submittedName>
</protein>